<evidence type="ECO:0000313" key="2">
    <source>
        <dbReference type="Proteomes" id="UP000017559"/>
    </source>
</evidence>
<reference evidence="1 2" key="1">
    <citation type="journal article" date="2014" name="BMC Genomics">
        <title>Genome and secretome analysis of the hemibiotrophic fungal pathogen, Moniliophthora roreri, which causes frosty pod rot disease of cacao: mechanisms of the biotrophic and necrotrophic phases.</title>
        <authorList>
            <person name="Meinhardt L.W."/>
            <person name="Costa G.G.L."/>
            <person name="Thomazella D.P.T."/>
            <person name="Teixeira P.J.P.L."/>
            <person name="Carazzolle M.F."/>
            <person name="Schuster S.C."/>
            <person name="Carlson J.E."/>
            <person name="Guiltinan M.J."/>
            <person name="Mieczkowski P."/>
            <person name="Farmer A."/>
            <person name="Ramaraj T."/>
            <person name="Crozier J."/>
            <person name="Davis R.E."/>
            <person name="Shao J."/>
            <person name="Melnick R.L."/>
            <person name="Pereira G.A.G."/>
            <person name="Bailey B.A."/>
        </authorList>
    </citation>
    <scope>NUCLEOTIDE SEQUENCE [LARGE SCALE GENOMIC DNA]</scope>
    <source>
        <strain evidence="1 2">MCA 2997</strain>
    </source>
</reference>
<comment type="caution">
    <text evidence="1">The sequence shown here is derived from an EMBL/GenBank/DDBJ whole genome shotgun (WGS) entry which is preliminary data.</text>
</comment>
<dbReference type="Proteomes" id="UP000017559">
    <property type="component" value="Unassembled WGS sequence"/>
</dbReference>
<proteinExistence type="predicted"/>
<protein>
    <submittedName>
        <fullName evidence="1">Uncharacterized protein</fullName>
    </submittedName>
</protein>
<dbReference type="KEGG" id="mrr:Moror_9340"/>
<name>V2Y392_MONRO</name>
<gene>
    <name evidence="1" type="ORF">Moror_9340</name>
</gene>
<keyword evidence="2" id="KW-1185">Reference proteome</keyword>
<dbReference type="AlphaFoldDB" id="V2Y392"/>
<sequence length="68" mass="7577">CDPTATSPLLFPSPHHLFPTIPLLSLLVVAPGFHWEDHEFVTKEGLAELFQGVEGGEEKIAEFQTYLK</sequence>
<dbReference type="OrthoDB" id="6614653at2759"/>
<dbReference type="HOGENOM" id="CLU_2800988_0_0_1"/>
<organism evidence="1 2">
    <name type="scientific">Moniliophthora roreri (strain MCA 2997)</name>
    <name type="common">Cocoa frosty pod rot fungus</name>
    <name type="synonym">Crinipellis roreri</name>
    <dbReference type="NCBI Taxonomy" id="1381753"/>
    <lineage>
        <taxon>Eukaryota</taxon>
        <taxon>Fungi</taxon>
        <taxon>Dikarya</taxon>
        <taxon>Basidiomycota</taxon>
        <taxon>Agaricomycotina</taxon>
        <taxon>Agaricomycetes</taxon>
        <taxon>Agaricomycetidae</taxon>
        <taxon>Agaricales</taxon>
        <taxon>Marasmiineae</taxon>
        <taxon>Marasmiaceae</taxon>
        <taxon>Moniliophthora</taxon>
    </lineage>
</organism>
<dbReference type="Gene3D" id="2.60.120.10">
    <property type="entry name" value="Jelly Rolls"/>
    <property type="match status" value="1"/>
</dbReference>
<feature type="non-terminal residue" evidence="1">
    <location>
        <position position="1"/>
    </location>
</feature>
<dbReference type="InterPro" id="IPR014710">
    <property type="entry name" value="RmlC-like_jellyroll"/>
</dbReference>
<accession>V2Y392</accession>
<dbReference type="EMBL" id="AWSO01000978">
    <property type="protein sequence ID" value="ESK86104.1"/>
    <property type="molecule type" value="Genomic_DNA"/>
</dbReference>
<evidence type="ECO:0000313" key="1">
    <source>
        <dbReference type="EMBL" id="ESK86104.1"/>
    </source>
</evidence>